<dbReference type="VEuPathDB" id="FungiDB:UREG_01188"/>
<dbReference type="OrthoDB" id="5424973at2759"/>
<dbReference type="eggNOG" id="ENOG502SRAY">
    <property type="taxonomic scope" value="Eukaryota"/>
</dbReference>
<evidence type="ECO:0000313" key="2">
    <source>
        <dbReference type="Proteomes" id="UP000002058"/>
    </source>
</evidence>
<dbReference type="Proteomes" id="UP000002058">
    <property type="component" value="Unassembled WGS sequence"/>
</dbReference>
<evidence type="ECO:0000313" key="1">
    <source>
        <dbReference type="EMBL" id="EEP76339.1"/>
    </source>
</evidence>
<name>C4JGJ7_UNCRE</name>
<dbReference type="InParanoid" id="C4JGJ7"/>
<dbReference type="EMBL" id="CH476615">
    <property type="protein sequence ID" value="EEP76339.1"/>
    <property type="molecule type" value="Genomic_DNA"/>
</dbReference>
<organism evidence="1 2">
    <name type="scientific">Uncinocarpus reesii (strain UAMH 1704)</name>
    <dbReference type="NCBI Taxonomy" id="336963"/>
    <lineage>
        <taxon>Eukaryota</taxon>
        <taxon>Fungi</taxon>
        <taxon>Dikarya</taxon>
        <taxon>Ascomycota</taxon>
        <taxon>Pezizomycotina</taxon>
        <taxon>Eurotiomycetes</taxon>
        <taxon>Eurotiomycetidae</taxon>
        <taxon>Onygenales</taxon>
        <taxon>Onygenaceae</taxon>
        <taxon>Uncinocarpus</taxon>
    </lineage>
</organism>
<keyword evidence="2" id="KW-1185">Reference proteome</keyword>
<dbReference type="KEGG" id="ure:UREG_01188"/>
<dbReference type="HOGENOM" id="CLU_1662115_0_0_1"/>
<reference evidence="2" key="1">
    <citation type="journal article" date="2009" name="Genome Res.">
        <title>Comparative genomic analyses of the human fungal pathogens Coccidioides and their relatives.</title>
        <authorList>
            <person name="Sharpton T.J."/>
            <person name="Stajich J.E."/>
            <person name="Rounsley S.D."/>
            <person name="Gardner M.J."/>
            <person name="Wortman J.R."/>
            <person name="Jordar V.S."/>
            <person name="Maiti R."/>
            <person name="Kodira C.D."/>
            <person name="Neafsey D.E."/>
            <person name="Zeng Q."/>
            <person name="Hung C.-Y."/>
            <person name="McMahan C."/>
            <person name="Muszewska A."/>
            <person name="Grynberg M."/>
            <person name="Mandel M.A."/>
            <person name="Kellner E.M."/>
            <person name="Barker B.M."/>
            <person name="Galgiani J.N."/>
            <person name="Orbach M.J."/>
            <person name="Kirkland T.N."/>
            <person name="Cole G.T."/>
            <person name="Henn M.R."/>
            <person name="Birren B.W."/>
            <person name="Taylor J.W."/>
        </authorList>
    </citation>
    <scope>NUCLEOTIDE SEQUENCE [LARGE SCALE GENOMIC DNA]</scope>
    <source>
        <strain evidence="2">UAMH 1704</strain>
    </source>
</reference>
<gene>
    <name evidence="1" type="ORF">UREG_01188</name>
</gene>
<dbReference type="RefSeq" id="XP_002541672.1">
    <property type="nucleotide sequence ID" value="XM_002541626.1"/>
</dbReference>
<accession>C4JGJ7</accession>
<sequence>MASLPQNIRGSASQLFFQDKQTSQYAAQLAISKLAHPDRAILATFVEDAADPEVAAKYLLREISPEDSSTEQPLVTLDEFLSRWKTLVEKFRPVQAVELSSDTKLTIFNRDGGCCCVTDIAFKSPSDPNLVFIHIVPPSVFTDPSLSEGAHIRISCDCS</sequence>
<dbReference type="GeneID" id="8439872"/>
<protein>
    <submittedName>
        <fullName evidence="1">Uncharacterized protein</fullName>
    </submittedName>
</protein>
<dbReference type="STRING" id="336963.C4JGJ7"/>
<dbReference type="OMA" id="HIRISCD"/>
<dbReference type="AlphaFoldDB" id="C4JGJ7"/>
<proteinExistence type="predicted"/>